<feature type="compositionally biased region" description="Low complexity" evidence="1">
    <location>
        <begin position="44"/>
        <end position="53"/>
    </location>
</feature>
<dbReference type="RefSeq" id="WP_086314185.1">
    <property type="nucleotide sequence ID" value="NZ_CP147244.1"/>
</dbReference>
<evidence type="ECO:0000313" key="3">
    <source>
        <dbReference type="EMBL" id="WYK00680.1"/>
    </source>
</evidence>
<proteinExistence type="predicted"/>
<reference evidence="3 4" key="2">
    <citation type="submission" date="2024-03" db="EMBL/GenBank/DDBJ databases">
        <title>The Genome Sequence of Enterococcus sp. DIV0205d.</title>
        <authorList>
            <consortium name="The Broad Institute Genomics Platform"/>
            <consortium name="The Broad Institute Microbial Omics Core"/>
            <consortium name="The Broad Institute Genomic Center for Infectious Diseases"/>
            <person name="Earl A."/>
            <person name="Manson A."/>
            <person name="Gilmore M."/>
            <person name="Schwartman J."/>
            <person name="Shea T."/>
            <person name="Abouelleil A."/>
            <person name="Cao P."/>
            <person name="Chapman S."/>
            <person name="Cusick C."/>
            <person name="Young S."/>
            <person name="Neafsey D."/>
            <person name="Nusbaum C."/>
            <person name="Birren B."/>
        </authorList>
    </citation>
    <scope>NUCLEOTIDE SEQUENCE [LARGE SCALE GENOMIC DNA]</scope>
    <source>
        <strain evidence="3 4">7F3_DIV0205</strain>
    </source>
</reference>
<organism evidence="3 4">
    <name type="scientific">Candidatus Enterococcus palustris</name>
    <dbReference type="NCBI Taxonomy" id="1834189"/>
    <lineage>
        <taxon>Bacteria</taxon>
        <taxon>Bacillati</taxon>
        <taxon>Bacillota</taxon>
        <taxon>Bacilli</taxon>
        <taxon>Lactobacillales</taxon>
        <taxon>Enterococcaceae</taxon>
        <taxon>Enterococcus</taxon>
    </lineage>
</organism>
<dbReference type="SUPFAM" id="SSF54106">
    <property type="entry name" value="LysM domain"/>
    <property type="match status" value="1"/>
</dbReference>
<dbReference type="SMART" id="SM00257">
    <property type="entry name" value="LysM"/>
    <property type="match status" value="1"/>
</dbReference>
<accession>A0AAQ3Y559</accession>
<dbReference type="PROSITE" id="PS51782">
    <property type="entry name" value="LYSM"/>
    <property type="match status" value="1"/>
</dbReference>
<dbReference type="InterPro" id="IPR036779">
    <property type="entry name" value="LysM_dom_sf"/>
</dbReference>
<dbReference type="AlphaFoldDB" id="A0AAQ3Y559"/>
<dbReference type="Pfam" id="PF01476">
    <property type="entry name" value="LysM"/>
    <property type="match status" value="1"/>
</dbReference>
<protein>
    <recommendedName>
        <fullName evidence="2">LysM domain-containing protein</fullName>
    </recommendedName>
</protein>
<name>A0AAQ3Y559_9ENTE</name>
<evidence type="ECO:0000313" key="4">
    <source>
        <dbReference type="Proteomes" id="UP000194948"/>
    </source>
</evidence>
<feature type="region of interest" description="Disordered" evidence="1">
    <location>
        <begin position="44"/>
        <end position="80"/>
    </location>
</feature>
<dbReference type="EMBL" id="CP147244">
    <property type="protein sequence ID" value="WYK00680.1"/>
    <property type="molecule type" value="Genomic_DNA"/>
</dbReference>
<dbReference type="Gene3D" id="3.10.350.10">
    <property type="entry name" value="LysM domain"/>
    <property type="match status" value="1"/>
</dbReference>
<reference evidence="4" key="1">
    <citation type="submission" date="2017-05" db="EMBL/GenBank/DDBJ databases">
        <title>The Genome Sequence of EEnterococcus faecalis 9F2_4866.</title>
        <authorList>
            <consortium name="The Broad Institute Genomics Platform"/>
            <consortium name="The Broad Institute Genomic Center for Infectious Diseases"/>
            <person name="Earl A."/>
            <person name="Manson A."/>
            <person name="Schwartman J."/>
            <person name="Gilmore M."/>
            <person name="Abouelleil A."/>
            <person name="Cao P."/>
            <person name="Chapman S."/>
            <person name="Cusick C."/>
            <person name="Shea T."/>
            <person name="Young S."/>
            <person name="Neafsey D."/>
            <person name="Nusbaum C."/>
            <person name="Birren B."/>
        </authorList>
    </citation>
    <scope>NUCLEOTIDE SEQUENCE [LARGE SCALE GENOMIC DNA]</scope>
    <source>
        <strain evidence="4">7F3_DIV0205</strain>
    </source>
</reference>
<sequence>MKKRINKTYTILLIFSAILFSTAIYFMSSSLVLGASVGGSVATPETAGEAPIATPTPTPSTPESDQQKATTENTITEKQEKEVPKEVYVVKKGQTLWEIAQDSGLSIQALMNRNQLSNSVIVEGQELVFE</sequence>
<gene>
    <name evidence="3" type="ORF">A5821_001778</name>
</gene>
<feature type="domain" description="LysM" evidence="2">
    <location>
        <begin position="86"/>
        <end position="129"/>
    </location>
</feature>
<evidence type="ECO:0000256" key="1">
    <source>
        <dbReference type="SAM" id="MobiDB-lite"/>
    </source>
</evidence>
<dbReference type="Proteomes" id="UP000194948">
    <property type="component" value="Chromosome"/>
</dbReference>
<dbReference type="InterPro" id="IPR018392">
    <property type="entry name" value="LysM"/>
</dbReference>
<dbReference type="CDD" id="cd00118">
    <property type="entry name" value="LysM"/>
    <property type="match status" value="1"/>
</dbReference>
<keyword evidence="4" id="KW-1185">Reference proteome</keyword>
<evidence type="ECO:0000259" key="2">
    <source>
        <dbReference type="PROSITE" id="PS51782"/>
    </source>
</evidence>